<dbReference type="AlphaFoldDB" id="A0A1G9LUF6"/>
<accession>A0A1G9LUF6</accession>
<dbReference type="InterPro" id="IPR009078">
    <property type="entry name" value="Ferritin-like_SF"/>
</dbReference>
<proteinExistence type="predicted"/>
<dbReference type="STRING" id="146817.SAMN04488502_101473"/>
<dbReference type="RefSeq" id="WP_092067897.1">
    <property type="nucleotide sequence ID" value="NZ_FNHB01000001.1"/>
</dbReference>
<evidence type="ECO:0000313" key="3">
    <source>
        <dbReference type="Proteomes" id="UP000214880"/>
    </source>
</evidence>
<dbReference type="InterPro" id="IPR012851">
    <property type="entry name" value="Spore_coat_CotF-like"/>
</dbReference>
<sequence length="134" mass="15203">MRQGNRYSRSTPTSLSSRDMLMDLLCTEKSLSHLYDHGIMESSNDEVRYTFEELQHDEHENAHVLFKAMQQRGWYNTDAGADRSYSRADSNYLHAGRYGRSKASSEYAVTSGGSQRFGSKFARSGRRSTSNSLA</sequence>
<evidence type="ECO:0000313" key="2">
    <source>
        <dbReference type="EMBL" id="SDL65650.1"/>
    </source>
</evidence>
<dbReference type="EMBL" id="FNHB01000001">
    <property type="protein sequence ID" value="SDL65650.1"/>
    <property type="molecule type" value="Genomic_DNA"/>
</dbReference>
<dbReference type="Pfam" id="PF07875">
    <property type="entry name" value="Coat_F"/>
    <property type="match status" value="1"/>
</dbReference>
<keyword evidence="3" id="KW-1185">Reference proteome</keyword>
<feature type="region of interest" description="Disordered" evidence="1">
    <location>
        <begin position="110"/>
        <end position="134"/>
    </location>
</feature>
<name>A0A1G9LUF6_9FIRM</name>
<gene>
    <name evidence="2" type="ORF">SAMN04488502_101473</name>
</gene>
<reference evidence="2 3" key="1">
    <citation type="submission" date="2016-10" db="EMBL/GenBank/DDBJ databases">
        <authorList>
            <person name="de Groot N.N."/>
        </authorList>
    </citation>
    <scope>NUCLEOTIDE SEQUENCE [LARGE SCALE GENOMIC DNA]</scope>
    <source>
        <strain evidence="2 3">DSM 1736</strain>
    </source>
</reference>
<dbReference type="OrthoDB" id="1685263at2"/>
<protein>
    <submittedName>
        <fullName evidence="2">Coat F domain-containing protein</fullName>
    </submittedName>
</protein>
<organism evidence="2 3">
    <name type="scientific">Dendrosporobacter quercicolus</name>
    <dbReference type="NCBI Taxonomy" id="146817"/>
    <lineage>
        <taxon>Bacteria</taxon>
        <taxon>Bacillati</taxon>
        <taxon>Bacillota</taxon>
        <taxon>Negativicutes</taxon>
        <taxon>Selenomonadales</taxon>
        <taxon>Sporomusaceae</taxon>
        <taxon>Dendrosporobacter</taxon>
    </lineage>
</organism>
<evidence type="ECO:0000256" key="1">
    <source>
        <dbReference type="SAM" id="MobiDB-lite"/>
    </source>
</evidence>
<dbReference type="Proteomes" id="UP000214880">
    <property type="component" value="Unassembled WGS sequence"/>
</dbReference>
<dbReference type="SUPFAM" id="SSF47240">
    <property type="entry name" value="Ferritin-like"/>
    <property type="match status" value="1"/>
</dbReference>